<dbReference type="Pfam" id="PF00528">
    <property type="entry name" value="BPD_transp_1"/>
    <property type="match status" value="1"/>
</dbReference>
<keyword evidence="3 8" id="KW-0813">Transport</keyword>
<organism evidence="10 11">
    <name type="scientific">Hydrogenophaga aromaticivorans</name>
    <dbReference type="NCBI Taxonomy" id="2610898"/>
    <lineage>
        <taxon>Bacteria</taxon>
        <taxon>Pseudomonadati</taxon>
        <taxon>Pseudomonadota</taxon>
        <taxon>Betaproteobacteria</taxon>
        <taxon>Burkholderiales</taxon>
        <taxon>Comamonadaceae</taxon>
        <taxon>Hydrogenophaga</taxon>
    </lineage>
</organism>
<keyword evidence="11" id="KW-1185">Reference proteome</keyword>
<evidence type="ECO:0000256" key="2">
    <source>
        <dbReference type="ARBA" id="ARBA00007069"/>
    </source>
</evidence>
<dbReference type="PROSITE" id="PS50928">
    <property type="entry name" value="ABC_TM1"/>
    <property type="match status" value="1"/>
</dbReference>
<dbReference type="RefSeq" id="WP_177136595.1">
    <property type="nucleotide sequence ID" value="NZ_JAGPWB010000015.1"/>
</dbReference>
<feature type="domain" description="ABC transmembrane type-1" evidence="9">
    <location>
        <begin position="63"/>
        <end position="258"/>
    </location>
</feature>
<evidence type="ECO:0000259" key="9">
    <source>
        <dbReference type="PROSITE" id="PS50928"/>
    </source>
</evidence>
<feature type="transmembrane region" description="Helical" evidence="8">
    <location>
        <begin position="12"/>
        <end position="33"/>
    </location>
</feature>
<gene>
    <name evidence="10" type="ORF">F3K02_15735</name>
</gene>
<accession>A0A7Y8GXI3</accession>
<feature type="transmembrane region" description="Helical" evidence="8">
    <location>
        <begin position="63"/>
        <end position="89"/>
    </location>
</feature>
<reference evidence="10 11" key="1">
    <citation type="submission" date="2019-09" db="EMBL/GenBank/DDBJ databases">
        <title>Hydrogenophaga aromatica sp. nov., isolated from a para-xylene-degrading enrichment culture.</title>
        <authorList>
            <person name="Tancsics A."/>
            <person name="Banerjee S."/>
        </authorList>
    </citation>
    <scope>NUCLEOTIDE SEQUENCE [LARGE SCALE GENOMIC DNA]</scope>
    <source>
        <strain evidence="10 11">D2P1</strain>
    </source>
</reference>
<feature type="transmembrane region" description="Helical" evidence="8">
    <location>
        <begin position="181"/>
        <end position="206"/>
    </location>
</feature>
<evidence type="ECO:0000313" key="10">
    <source>
        <dbReference type="EMBL" id="NWF46690.1"/>
    </source>
</evidence>
<dbReference type="EMBL" id="VYGV01000015">
    <property type="protein sequence ID" value="NWF46690.1"/>
    <property type="molecule type" value="Genomic_DNA"/>
</dbReference>
<dbReference type="CDD" id="cd06261">
    <property type="entry name" value="TM_PBP2"/>
    <property type="match status" value="1"/>
</dbReference>
<dbReference type="PANTHER" id="PTHR43848">
    <property type="entry name" value="PUTRESCINE TRANSPORT SYSTEM PERMEASE PROTEIN POTI"/>
    <property type="match status" value="1"/>
</dbReference>
<dbReference type="GO" id="GO:0005886">
    <property type="term" value="C:plasma membrane"/>
    <property type="evidence" value="ECO:0007669"/>
    <property type="project" value="UniProtKB-SubCell"/>
</dbReference>
<evidence type="ECO:0000256" key="6">
    <source>
        <dbReference type="ARBA" id="ARBA00022989"/>
    </source>
</evidence>
<evidence type="ECO:0000256" key="1">
    <source>
        <dbReference type="ARBA" id="ARBA00004651"/>
    </source>
</evidence>
<keyword evidence="4" id="KW-1003">Cell membrane</keyword>
<dbReference type="Proteomes" id="UP000545507">
    <property type="component" value="Unassembled WGS sequence"/>
</dbReference>
<feature type="transmembrane region" description="Helical" evidence="8">
    <location>
        <begin position="109"/>
        <end position="130"/>
    </location>
</feature>
<evidence type="ECO:0000256" key="4">
    <source>
        <dbReference type="ARBA" id="ARBA00022475"/>
    </source>
</evidence>
<evidence type="ECO:0000256" key="5">
    <source>
        <dbReference type="ARBA" id="ARBA00022692"/>
    </source>
</evidence>
<comment type="similarity">
    <text evidence="2">Belongs to the binding-protein-dependent transport system permease family. CysTW subfamily.</text>
</comment>
<dbReference type="InterPro" id="IPR051789">
    <property type="entry name" value="Bact_Polyamine_Transport"/>
</dbReference>
<evidence type="ECO:0000313" key="11">
    <source>
        <dbReference type="Proteomes" id="UP000545507"/>
    </source>
</evidence>
<evidence type="ECO:0000256" key="7">
    <source>
        <dbReference type="ARBA" id="ARBA00023136"/>
    </source>
</evidence>
<evidence type="ECO:0000256" key="3">
    <source>
        <dbReference type="ARBA" id="ARBA00022448"/>
    </source>
</evidence>
<dbReference type="InterPro" id="IPR000515">
    <property type="entry name" value="MetI-like"/>
</dbReference>
<protein>
    <submittedName>
        <fullName evidence="10">ABC transporter permease</fullName>
    </submittedName>
</protein>
<dbReference type="Gene3D" id="1.10.3720.10">
    <property type="entry name" value="MetI-like"/>
    <property type="match status" value="1"/>
</dbReference>
<dbReference type="SUPFAM" id="SSF161098">
    <property type="entry name" value="MetI-like"/>
    <property type="match status" value="1"/>
</dbReference>
<keyword evidence="7 8" id="KW-0472">Membrane</keyword>
<dbReference type="PANTHER" id="PTHR43848:SF2">
    <property type="entry name" value="PUTRESCINE TRANSPORT SYSTEM PERMEASE PROTEIN POTI"/>
    <property type="match status" value="1"/>
</dbReference>
<keyword evidence="5 8" id="KW-0812">Transmembrane</keyword>
<keyword evidence="6 8" id="KW-1133">Transmembrane helix</keyword>
<dbReference type="InterPro" id="IPR035906">
    <property type="entry name" value="MetI-like_sf"/>
</dbReference>
<dbReference type="GO" id="GO:0055085">
    <property type="term" value="P:transmembrane transport"/>
    <property type="evidence" value="ECO:0007669"/>
    <property type="project" value="InterPro"/>
</dbReference>
<comment type="caution">
    <text evidence="10">The sequence shown here is derived from an EMBL/GenBank/DDBJ whole genome shotgun (WGS) entry which is preliminary data.</text>
</comment>
<feature type="transmembrane region" description="Helical" evidence="8">
    <location>
        <begin position="239"/>
        <end position="260"/>
    </location>
</feature>
<dbReference type="AlphaFoldDB" id="A0A7Y8GXI3"/>
<comment type="subcellular location">
    <subcellularLocation>
        <location evidence="1 8">Cell membrane</location>
        <topology evidence="1 8">Multi-pass membrane protein</topology>
    </subcellularLocation>
</comment>
<feature type="transmembrane region" description="Helical" evidence="8">
    <location>
        <begin position="136"/>
        <end position="156"/>
    </location>
</feature>
<sequence length="287" mass="31938">MKQLLEKHFGKAWLALVYLFLYVPLFFMIVFSFNSTRQDANFTGFSLRWYEALTRDTKIVEGFWLSVKVAAVTGVLSAILGTFAAFVLVRYRRFLGRTVFSGMVNAPLVMPEVVIGLSLLLLMVGAQNAFGWPERGMLTIIFGHTLLGMAYGMVVIQSRLMEMNRSIEEAAMDLGARPFQVFFLITLPNIFQGILAAFLLSFTLSFDDVVISEFLSGPGVSTLPQVIFGYARRGINPTIYAAATLLIATVTIVIISYSVWVARQTRKREREIAAATRAELTALATTN</sequence>
<name>A0A7Y8GXI3_9BURK</name>
<proteinExistence type="inferred from homology"/>
<evidence type="ECO:0000256" key="8">
    <source>
        <dbReference type="RuleBase" id="RU363032"/>
    </source>
</evidence>